<evidence type="ECO:0000256" key="14">
    <source>
        <dbReference type="ARBA" id="ARBA00022840"/>
    </source>
</evidence>
<comment type="function">
    <text evidence="4">Catalyzes ATP-dependent phosphorylation of adenosylcobinamide and addition of GMP to adenosylcobinamide phosphate.</text>
</comment>
<evidence type="ECO:0000256" key="12">
    <source>
        <dbReference type="ARBA" id="ARBA00022741"/>
    </source>
</evidence>
<comment type="catalytic activity">
    <reaction evidence="3">
        <text>adenosylcob(III)inamide + GTP = adenosylcob(III)inamide phosphate + GDP + H(+)</text>
        <dbReference type="Rhea" id="RHEA:15765"/>
        <dbReference type="ChEBI" id="CHEBI:2480"/>
        <dbReference type="ChEBI" id="CHEBI:15378"/>
        <dbReference type="ChEBI" id="CHEBI:37565"/>
        <dbReference type="ChEBI" id="CHEBI:58189"/>
        <dbReference type="ChEBI" id="CHEBI:58502"/>
        <dbReference type="EC" id="2.7.1.156"/>
    </reaction>
</comment>
<comment type="catalytic activity">
    <reaction evidence="2">
        <text>adenosylcob(III)inamide phosphate + GTP + H(+) = adenosylcob(III)inamide-GDP + diphosphate</text>
        <dbReference type="Rhea" id="RHEA:22712"/>
        <dbReference type="ChEBI" id="CHEBI:15378"/>
        <dbReference type="ChEBI" id="CHEBI:33019"/>
        <dbReference type="ChEBI" id="CHEBI:37565"/>
        <dbReference type="ChEBI" id="CHEBI:58502"/>
        <dbReference type="ChEBI" id="CHEBI:60487"/>
        <dbReference type="EC" id="2.7.7.62"/>
    </reaction>
</comment>
<evidence type="ECO:0000256" key="8">
    <source>
        <dbReference type="ARBA" id="ARBA00012016"/>
    </source>
</evidence>
<evidence type="ECO:0000256" key="1">
    <source>
        <dbReference type="ARBA" id="ARBA00000312"/>
    </source>
</evidence>
<keyword evidence="14" id="KW-0067">ATP-binding</keyword>
<sequence length="186" mass="19399">MRTLVLGGIRSGKSRWAEEAIAGSLPPGEPVRYLAPGQVDETDAAWAERVARHRGRRPAHWATVETGEVAAQLRQSPHAPALVDDLGAWLTAVLDGNNAWDAGSPAEPVQEMIDDMLAAVAAFAAPLVLVSPEVGLTVVPATAAGRRFADELGGLNQRVAALCDRVVLVVAGQAVPIKPINPSAGI</sequence>
<evidence type="ECO:0000256" key="17">
    <source>
        <dbReference type="ARBA" id="ARBA00030571"/>
    </source>
</evidence>
<proteinExistence type="inferred from homology"/>
<dbReference type="CDD" id="cd00544">
    <property type="entry name" value="CobU"/>
    <property type="match status" value="1"/>
</dbReference>
<dbReference type="PANTHER" id="PTHR34848:SF1">
    <property type="entry name" value="BIFUNCTIONAL ADENOSYLCOBALAMIN BIOSYNTHESIS PROTEIN COBU"/>
    <property type="match status" value="1"/>
</dbReference>
<comment type="caution">
    <text evidence="18">The sequence shown here is derived from an EMBL/GenBank/DDBJ whole genome shotgun (WGS) entry which is preliminary data.</text>
</comment>
<dbReference type="Proteomes" id="UP001564760">
    <property type="component" value="Unassembled WGS sequence"/>
</dbReference>
<evidence type="ECO:0000256" key="9">
    <source>
        <dbReference type="ARBA" id="ARBA00012523"/>
    </source>
</evidence>
<keyword evidence="13 18" id="KW-0418">Kinase</keyword>
<evidence type="ECO:0000313" key="18">
    <source>
        <dbReference type="EMBL" id="MEY8015794.1"/>
    </source>
</evidence>
<keyword evidence="19" id="KW-1185">Reference proteome</keyword>
<comment type="pathway">
    <text evidence="6">Cofactor biosynthesis; adenosylcobalamin biosynthesis; adenosylcobalamin from cob(II)yrinate a,c-diamide: step 5/7.</text>
</comment>
<dbReference type="RefSeq" id="WP_369738264.1">
    <property type="nucleotide sequence ID" value="NZ_JBGEDP010000001.1"/>
</dbReference>
<protein>
    <recommendedName>
        <fullName evidence="16">Adenosylcobinamide kinase</fullName>
        <ecNumber evidence="8">2.7.1.156</ecNumber>
        <ecNumber evidence="9">2.7.7.62</ecNumber>
    </recommendedName>
    <alternativeName>
        <fullName evidence="17">Adenosylcobinamide-phosphate guanylyltransferase</fullName>
    </alternativeName>
</protein>
<dbReference type="EMBL" id="JBGEDP010000001">
    <property type="protein sequence ID" value="MEY8015794.1"/>
    <property type="molecule type" value="Genomic_DNA"/>
</dbReference>
<dbReference type="PIRSF" id="PIRSF006135">
    <property type="entry name" value="CobU"/>
    <property type="match status" value="1"/>
</dbReference>
<evidence type="ECO:0000256" key="2">
    <source>
        <dbReference type="ARBA" id="ARBA00000711"/>
    </source>
</evidence>
<comment type="pathway">
    <text evidence="5">Cofactor biosynthesis; adenosylcobalamin biosynthesis; adenosylcobalamin from cob(II)yrinate a,c-diamide: step 6/7.</text>
</comment>
<dbReference type="PANTHER" id="PTHR34848">
    <property type="match status" value="1"/>
</dbReference>
<evidence type="ECO:0000256" key="7">
    <source>
        <dbReference type="ARBA" id="ARBA00007490"/>
    </source>
</evidence>
<evidence type="ECO:0000313" key="19">
    <source>
        <dbReference type="Proteomes" id="UP001564760"/>
    </source>
</evidence>
<dbReference type="Pfam" id="PF02283">
    <property type="entry name" value="CobU"/>
    <property type="match status" value="1"/>
</dbReference>
<gene>
    <name evidence="18" type="ORF">AB8998_12645</name>
</gene>
<reference evidence="18 19" key="1">
    <citation type="submission" date="2024-08" db="EMBL/GenBank/DDBJ databases">
        <title>Mycobacterium servetensis sp. nov., a novel rapid-growing mycobacterial species recovered from a human patient in Zaragoza, Spain.</title>
        <authorList>
            <person name="Tristancho-Baro A.I."/>
            <person name="Buenestado-Serrano S."/>
            <person name="Garcia De Viedma D."/>
            <person name="Milagro-Beamonte A."/>
            <person name="Burillo N."/>
            <person name="Sanz S."/>
            <person name="Lopez-Calleja A.I."/>
            <person name="Penas-Utrilla D."/>
            <person name="Guardingo M."/>
            <person name="Garcia M.J."/>
            <person name="Vinuelas-Bayon J."/>
        </authorList>
    </citation>
    <scope>NUCLEOTIDE SEQUENCE [LARGE SCALE GENOMIC DNA]</scope>
    <source>
        <strain evidence="19">HUMS_12744610</strain>
    </source>
</reference>
<evidence type="ECO:0000256" key="4">
    <source>
        <dbReference type="ARBA" id="ARBA00003889"/>
    </source>
</evidence>
<keyword evidence="15" id="KW-0342">GTP-binding</keyword>
<dbReference type="EC" id="2.7.7.62" evidence="9"/>
<dbReference type="InterPro" id="IPR027417">
    <property type="entry name" value="P-loop_NTPase"/>
</dbReference>
<keyword evidence="10" id="KW-0169">Cobalamin biosynthesis</keyword>
<evidence type="ECO:0000256" key="11">
    <source>
        <dbReference type="ARBA" id="ARBA00022679"/>
    </source>
</evidence>
<evidence type="ECO:0000256" key="5">
    <source>
        <dbReference type="ARBA" id="ARBA00004692"/>
    </source>
</evidence>
<dbReference type="EC" id="2.7.1.156" evidence="8"/>
<keyword evidence="11" id="KW-0808">Transferase</keyword>
<name>A0ABV4BZS4_9MYCO</name>
<dbReference type="GO" id="GO:0016779">
    <property type="term" value="F:nucleotidyltransferase activity"/>
    <property type="evidence" value="ECO:0007669"/>
    <property type="project" value="UniProtKB-KW"/>
</dbReference>
<keyword evidence="12" id="KW-0547">Nucleotide-binding</keyword>
<comment type="similarity">
    <text evidence="7">Belongs to the CobU/CobP family.</text>
</comment>
<dbReference type="SUPFAM" id="SSF52540">
    <property type="entry name" value="P-loop containing nucleoside triphosphate hydrolases"/>
    <property type="match status" value="1"/>
</dbReference>
<evidence type="ECO:0000256" key="15">
    <source>
        <dbReference type="ARBA" id="ARBA00023134"/>
    </source>
</evidence>
<dbReference type="InterPro" id="IPR003203">
    <property type="entry name" value="CobU/CobP"/>
</dbReference>
<organism evidence="18 19">
    <name type="scientific">Mycobacterium servetii</name>
    <dbReference type="NCBI Taxonomy" id="3237418"/>
    <lineage>
        <taxon>Bacteria</taxon>
        <taxon>Bacillati</taxon>
        <taxon>Actinomycetota</taxon>
        <taxon>Actinomycetes</taxon>
        <taxon>Mycobacteriales</taxon>
        <taxon>Mycobacteriaceae</taxon>
        <taxon>Mycobacterium</taxon>
    </lineage>
</organism>
<evidence type="ECO:0000256" key="6">
    <source>
        <dbReference type="ARBA" id="ARBA00005159"/>
    </source>
</evidence>
<accession>A0ABV4BZS4</accession>
<evidence type="ECO:0000256" key="3">
    <source>
        <dbReference type="ARBA" id="ARBA00001522"/>
    </source>
</evidence>
<comment type="catalytic activity">
    <reaction evidence="1">
        <text>adenosylcob(III)inamide + ATP = adenosylcob(III)inamide phosphate + ADP + H(+)</text>
        <dbReference type="Rhea" id="RHEA:15769"/>
        <dbReference type="ChEBI" id="CHEBI:2480"/>
        <dbReference type="ChEBI" id="CHEBI:15378"/>
        <dbReference type="ChEBI" id="CHEBI:30616"/>
        <dbReference type="ChEBI" id="CHEBI:58502"/>
        <dbReference type="ChEBI" id="CHEBI:456216"/>
        <dbReference type="EC" id="2.7.1.156"/>
    </reaction>
</comment>
<dbReference type="GO" id="GO:0016301">
    <property type="term" value="F:kinase activity"/>
    <property type="evidence" value="ECO:0007669"/>
    <property type="project" value="UniProtKB-KW"/>
</dbReference>
<evidence type="ECO:0000256" key="10">
    <source>
        <dbReference type="ARBA" id="ARBA00022573"/>
    </source>
</evidence>
<dbReference type="Gene3D" id="3.40.50.300">
    <property type="entry name" value="P-loop containing nucleotide triphosphate hydrolases"/>
    <property type="match status" value="1"/>
</dbReference>
<keyword evidence="18" id="KW-0548">Nucleotidyltransferase</keyword>
<evidence type="ECO:0000256" key="13">
    <source>
        <dbReference type="ARBA" id="ARBA00022777"/>
    </source>
</evidence>
<evidence type="ECO:0000256" key="16">
    <source>
        <dbReference type="ARBA" id="ARBA00029570"/>
    </source>
</evidence>